<dbReference type="RefSeq" id="WP_073059189.1">
    <property type="nucleotide sequence ID" value="NZ_FQUS01000002.1"/>
</dbReference>
<accession>A0A1M4UHJ3</accession>
<dbReference type="InterPro" id="IPR005158">
    <property type="entry name" value="BTAD"/>
</dbReference>
<feature type="repeat" description="TPR" evidence="1">
    <location>
        <begin position="515"/>
        <end position="548"/>
    </location>
</feature>
<dbReference type="EMBL" id="FQUS01000002">
    <property type="protein sequence ID" value="SHE56167.1"/>
    <property type="molecule type" value="Genomic_DNA"/>
</dbReference>
<gene>
    <name evidence="3" type="ORF">SAMN05443144_10237</name>
</gene>
<dbReference type="Gene3D" id="1.10.10.10">
    <property type="entry name" value="Winged helix-like DNA-binding domain superfamily/Winged helix DNA-binding domain"/>
    <property type="match status" value="1"/>
</dbReference>
<dbReference type="Proteomes" id="UP000184041">
    <property type="component" value="Unassembled WGS sequence"/>
</dbReference>
<evidence type="ECO:0000313" key="4">
    <source>
        <dbReference type="Proteomes" id="UP000184041"/>
    </source>
</evidence>
<reference evidence="3 4" key="1">
    <citation type="submission" date="2016-11" db="EMBL/GenBank/DDBJ databases">
        <authorList>
            <person name="Jaros S."/>
            <person name="Januszkiewicz K."/>
            <person name="Wedrychowicz H."/>
        </authorList>
    </citation>
    <scope>NUCLEOTIDE SEQUENCE [LARGE SCALE GENOMIC DNA]</scope>
    <source>
        <strain evidence="3 4">DSM 21986</strain>
    </source>
</reference>
<proteinExistence type="predicted"/>
<evidence type="ECO:0000259" key="2">
    <source>
        <dbReference type="SMART" id="SM01043"/>
    </source>
</evidence>
<dbReference type="PROSITE" id="PS50005">
    <property type="entry name" value="TPR"/>
    <property type="match status" value="2"/>
</dbReference>
<dbReference type="InterPro" id="IPR036388">
    <property type="entry name" value="WH-like_DNA-bd_sf"/>
</dbReference>
<dbReference type="STRING" id="1194090.SAMN05443144_10237"/>
<dbReference type="Gene3D" id="1.25.40.10">
    <property type="entry name" value="Tetratricopeptide repeat domain"/>
    <property type="match status" value="3"/>
</dbReference>
<dbReference type="SMART" id="SM01043">
    <property type="entry name" value="BTAD"/>
    <property type="match status" value="1"/>
</dbReference>
<dbReference type="Gene3D" id="3.40.50.10070">
    <property type="entry name" value="TolB, N-terminal domain"/>
    <property type="match status" value="1"/>
</dbReference>
<dbReference type="Pfam" id="PF03704">
    <property type="entry name" value="BTAD"/>
    <property type="match status" value="1"/>
</dbReference>
<keyword evidence="1" id="KW-0802">TPR repeat</keyword>
<organism evidence="3 4">
    <name type="scientific">Fodinibius roseus</name>
    <dbReference type="NCBI Taxonomy" id="1194090"/>
    <lineage>
        <taxon>Bacteria</taxon>
        <taxon>Pseudomonadati</taxon>
        <taxon>Balneolota</taxon>
        <taxon>Balneolia</taxon>
        <taxon>Balneolales</taxon>
        <taxon>Balneolaceae</taxon>
        <taxon>Fodinibius</taxon>
    </lineage>
</organism>
<dbReference type="OrthoDB" id="9779074at2"/>
<dbReference type="AlphaFoldDB" id="A0A1M4UHJ3"/>
<dbReference type="InterPro" id="IPR019734">
    <property type="entry name" value="TPR_rpt"/>
</dbReference>
<feature type="repeat" description="TPR" evidence="1">
    <location>
        <begin position="481"/>
        <end position="514"/>
    </location>
</feature>
<dbReference type="PANTHER" id="PTHR35807">
    <property type="entry name" value="TRANSCRIPTIONAL REGULATOR REDD-RELATED"/>
    <property type="match status" value="1"/>
</dbReference>
<dbReference type="SUPFAM" id="SSF48452">
    <property type="entry name" value="TPR-like"/>
    <property type="match status" value="2"/>
</dbReference>
<dbReference type="Pfam" id="PF13432">
    <property type="entry name" value="TPR_16"/>
    <property type="match status" value="1"/>
</dbReference>
<evidence type="ECO:0000313" key="3">
    <source>
        <dbReference type="EMBL" id="SHE56167.1"/>
    </source>
</evidence>
<dbReference type="SMART" id="SM00028">
    <property type="entry name" value="TPR"/>
    <property type="match status" value="6"/>
</dbReference>
<sequence>MVEFHLLGPAELRDESGELVQSFLSGPKRLALLVYLTLDRPRGFKRRDSLLPLFWPNLGQKSARNALSNMLYQIRKALGNEIIINRGKEEIEVGSIWCDVTAFEEARKKEEYKRALELYRSNLLEGFHVPDASPEFGQWLDLERRRVQRGYREVLEKLAQQAEKRGDPEAAAKWWYKYIAEDPYDSRATRRLMEALVAADKRPEAIRIAENHAGLLKKEFGASATEKTEKLTGGLEKAAAKFKDRRETSQPGDLNTRTIAVLPFETLDSNGEIKPLATGIHNDLLTKLSNISALTVIARNSVLRYRGTEASVAKVARELVVGTIVEGTVQQARNRVRLNVQLTDTRNEQLLWAETYERELTAENLFQIQSELAEKVTDTLQAQLTPEEKKRIQEKPTENLEAYHMYVQGQTHLAHRTERGINRALKYFQRAVEIDSSYALAWAGIAESLVLLKFYEYPLPENTPDAMEAVRHALELDPELGEAHASLGILHASLQEGPEAIRELEQAIKFQPGYAEAHAWLGWTYMITGRLKEALKPAERAAELDPRAPYTRVYLGKTYLADGQYEKGLYEAKSARQMQPEFTLNHYMEGLALYHLDRFSEALLAMKEAQSLVRSKGTPAETEILAILALNYIASDNPTKAEKLLPKINKMEDWFSSGLVHAALGEDKDTFKAFNKIKNWGYFSTALFRYFFPKLLEPIRDDARSRQIIQQINEDWGLNC</sequence>
<feature type="domain" description="Bacterial transcriptional activator" evidence="2">
    <location>
        <begin position="98"/>
        <end position="236"/>
    </location>
</feature>
<keyword evidence="4" id="KW-1185">Reference proteome</keyword>
<protein>
    <submittedName>
        <fullName evidence="3">TolB amino-terminal domain-containing protein</fullName>
    </submittedName>
</protein>
<name>A0A1M4UHJ3_9BACT</name>
<evidence type="ECO:0000256" key="1">
    <source>
        <dbReference type="PROSITE-ProRule" id="PRU00339"/>
    </source>
</evidence>
<dbReference type="InterPro" id="IPR051677">
    <property type="entry name" value="AfsR-DnrI-RedD_regulator"/>
</dbReference>
<dbReference type="InterPro" id="IPR011990">
    <property type="entry name" value="TPR-like_helical_dom_sf"/>
</dbReference>